<dbReference type="GO" id="GO:0017102">
    <property type="term" value="C:methionyl glutamyl tRNA synthetase complex"/>
    <property type="evidence" value="ECO:0007669"/>
    <property type="project" value="TreeGrafter"/>
</dbReference>
<comment type="catalytic activity">
    <reaction evidence="11">
        <text>tRNA(Glu) + L-glutamate + ATP = L-glutamyl-tRNA(Glu) + AMP + diphosphate</text>
        <dbReference type="Rhea" id="RHEA:23540"/>
        <dbReference type="Rhea" id="RHEA-COMP:9663"/>
        <dbReference type="Rhea" id="RHEA-COMP:9680"/>
        <dbReference type="ChEBI" id="CHEBI:29985"/>
        <dbReference type="ChEBI" id="CHEBI:30616"/>
        <dbReference type="ChEBI" id="CHEBI:33019"/>
        <dbReference type="ChEBI" id="CHEBI:78442"/>
        <dbReference type="ChEBI" id="CHEBI:78520"/>
        <dbReference type="ChEBI" id="CHEBI:456215"/>
        <dbReference type="EC" id="6.1.1.17"/>
    </reaction>
</comment>
<evidence type="ECO:0000256" key="9">
    <source>
        <dbReference type="ARBA" id="ARBA00023146"/>
    </source>
</evidence>
<organism evidence="16 17">
    <name type="scientific">Cyanidioschyzon merolae (strain NIES-3377 / 10D)</name>
    <name type="common">Unicellular red alga</name>
    <dbReference type="NCBI Taxonomy" id="280699"/>
    <lineage>
        <taxon>Eukaryota</taxon>
        <taxon>Rhodophyta</taxon>
        <taxon>Bangiophyceae</taxon>
        <taxon>Cyanidiales</taxon>
        <taxon>Cyanidiaceae</taxon>
        <taxon>Cyanidioschyzon</taxon>
    </lineage>
</organism>
<reference evidence="16 17" key="2">
    <citation type="journal article" date="2007" name="BMC Biol.">
        <title>A 100%-complete sequence reveals unusually simple genomic features in the hot-spring red alga Cyanidioschyzon merolae.</title>
        <authorList>
            <person name="Nozaki H."/>
            <person name="Takano H."/>
            <person name="Misumi O."/>
            <person name="Terasawa K."/>
            <person name="Matsuzaki M."/>
            <person name="Maruyama S."/>
            <person name="Nishida K."/>
            <person name="Yagisawa F."/>
            <person name="Yoshida Y."/>
            <person name="Fujiwara T."/>
            <person name="Takio S."/>
            <person name="Tamura K."/>
            <person name="Chung S.J."/>
            <person name="Nakamura S."/>
            <person name="Kuroiwa H."/>
            <person name="Tanaka K."/>
            <person name="Sato N."/>
            <person name="Kuroiwa T."/>
        </authorList>
    </citation>
    <scope>NUCLEOTIDE SEQUENCE [LARGE SCALE GENOMIC DNA]</scope>
    <source>
        <strain evidence="16 17">10D</strain>
    </source>
</reference>
<protein>
    <recommendedName>
        <fullName evidence="3">glutamate--tRNA ligase</fullName>
        <ecNumber evidence="3">6.1.1.17</ecNumber>
    </recommendedName>
    <alternativeName>
        <fullName evidence="10">Glutamyl-tRNA synthetase</fullName>
    </alternativeName>
</protein>
<dbReference type="FunFam" id="3.90.800.10:FF:000001">
    <property type="entry name" value="Glutamine--tRNA ligase"/>
    <property type="match status" value="1"/>
</dbReference>
<dbReference type="InterPro" id="IPR036282">
    <property type="entry name" value="Glutathione-S-Trfase_C_sf"/>
</dbReference>
<evidence type="ECO:0000259" key="15">
    <source>
        <dbReference type="Pfam" id="PF20974"/>
    </source>
</evidence>
<dbReference type="OrthoDB" id="10250478at2759"/>
<dbReference type="PROSITE" id="PS00178">
    <property type="entry name" value="AA_TRNA_LIGASE_I"/>
    <property type="match status" value="1"/>
</dbReference>
<dbReference type="HOGENOM" id="CLU_001882_1_2_1"/>
<keyword evidence="5 12" id="KW-0436">Ligase</keyword>
<feature type="domain" description="tRNA synthetases class I (E and Q) anti-codon binding" evidence="15">
    <location>
        <begin position="691"/>
        <end position="765"/>
    </location>
</feature>
<dbReference type="RefSeq" id="XP_005535306.1">
    <property type="nucleotide sequence ID" value="XM_005535249.1"/>
</dbReference>
<dbReference type="Gene3D" id="3.40.50.620">
    <property type="entry name" value="HUPs"/>
    <property type="match status" value="1"/>
</dbReference>
<evidence type="ECO:0000313" key="16">
    <source>
        <dbReference type="EMBL" id="BAM79020.1"/>
    </source>
</evidence>
<dbReference type="InterPro" id="IPR050132">
    <property type="entry name" value="Gln/Glu-tRNA_Ligase"/>
</dbReference>
<evidence type="ECO:0000256" key="11">
    <source>
        <dbReference type="ARBA" id="ARBA00048351"/>
    </source>
</evidence>
<keyword evidence="7 12" id="KW-0067">ATP-binding</keyword>
<dbReference type="GeneID" id="16992472"/>
<comment type="subcellular location">
    <subcellularLocation>
        <location evidence="1">Cytoplasm</location>
    </subcellularLocation>
</comment>
<dbReference type="InterPro" id="IPR001412">
    <property type="entry name" value="aa-tRNA-synth_I_CS"/>
</dbReference>
<evidence type="ECO:0000256" key="3">
    <source>
        <dbReference type="ARBA" id="ARBA00012835"/>
    </source>
</evidence>
<dbReference type="NCBIfam" id="TIGR00463">
    <property type="entry name" value="gltX_arch"/>
    <property type="match status" value="1"/>
</dbReference>
<name>M1V3Y5_CYAM1</name>
<dbReference type="Gene3D" id="3.90.800.10">
    <property type="entry name" value="Glutamyl-tRNA Synthetase, Domain 3"/>
    <property type="match status" value="1"/>
</dbReference>
<dbReference type="InterPro" id="IPR020059">
    <property type="entry name" value="Glu/Gln-tRNA-synth_Ib_codon-bd"/>
</dbReference>
<evidence type="ECO:0000259" key="13">
    <source>
        <dbReference type="Pfam" id="PF00749"/>
    </source>
</evidence>
<dbReference type="InterPro" id="IPR020058">
    <property type="entry name" value="Glu/Gln-tRNA-synth_Ib_cat-dom"/>
</dbReference>
<keyword evidence="6 12" id="KW-0547">Nucleotide-binding</keyword>
<comment type="similarity">
    <text evidence="2">Belongs to the class-I aminoacyl-tRNA synthetase family. Glutamate--tRNA ligase type 2 subfamily.</text>
</comment>
<reference evidence="16 17" key="1">
    <citation type="journal article" date="2004" name="Nature">
        <title>Genome sequence of the ultrasmall unicellular red alga Cyanidioschyzon merolae 10D.</title>
        <authorList>
            <person name="Matsuzaki M."/>
            <person name="Misumi O."/>
            <person name="Shin-i T."/>
            <person name="Maruyama S."/>
            <person name="Takahara M."/>
            <person name="Miyagishima S."/>
            <person name="Mori T."/>
            <person name="Nishida K."/>
            <person name="Yagisawa F."/>
            <person name="Nishida K."/>
            <person name="Yoshida Y."/>
            <person name="Nishimura Y."/>
            <person name="Nakao S."/>
            <person name="Kobayashi T."/>
            <person name="Momoyama Y."/>
            <person name="Higashiyama T."/>
            <person name="Minoda A."/>
            <person name="Sano M."/>
            <person name="Nomoto H."/>
            <person name="Oishi K."/>
            <person name="Hayashi H."/>
            <person name="Ohta F."/>
            <person name="Nishizaka S."/>
            <person name="Haga S."/>
            <person name="Miura S."/>
            <person name="Morishita T."/>
            <person name="Kabeya Y."/>
            <person name="Terasawa K."/>
            <person name="Suzuki Y."/>
            <person name="Ishii Y."/>
            <person name="Asakawa S."/>
            <person name="Takano H."/>
            <person name="Ohta N."/>
            <person name="Kuroiwa H."/>
            <person name="Tanaka K."/>
            <person name="Shimizu N."/>
            <person name="Sugano S."/>
            <person name="Sato N."/>
            <person name="Nozaki H."/>
            <person name="Ogasawara N."/>
            <person name="Kohara Y."/>
            <person name="Kuroiwa T."/>
        </authorList>
    </citation>
    <scope>NUCLEOTIDE SEQUENCE [LARGE SCALE GENOMIC DNA]</scope>
    <source>
        <strain evidence="16 17">10D</strain>
    </source>
</reference>
<dbReference type="InterPro" id="IPR049437">
    <property type="entry name" value="tRNA-synt_1c_C2"/>
</dbReference>
<dbReference type="SUPFAM" id="SSF50715">
    <property type="entry name" value="Ribosomal protein L25-like"/>
    <property type="match status" value="1"/>
</dbReference>
<dbReference type="GO" id="GO:0004818">
    <property type="term" value="F:glutamate-tRNA ligase activity"/>
    <property type="evidence" value="ECO:0007669"/>
    <property type="project" value="UniProtKB-EC"/>
</dbReference>
<dbReference type="InterPro" id="IPR014729">
    <property type="entry name" value="Rossmann-like_a/b/a_fold"/>
</dbReference>
<dbReference type="InterPro" id="IPR011035">
    <property type="entry name" value="Ribosomal_bL25/Gln-tRNA_synth"/>
</dbReference>
<evidence type="ECO:0000313" key="17">
    <source>
        <dbReference type="Proteomes" id="UP000007014"/>
    </source>
</evidence>
<dbReference type="AlphaFoldDB" id="M1V3Y5"/>
<keyword evidence="9 12" id="KW-0030">Aminoacyl-tRNA synthetase</keyword>
<dbReference type="PRINTS" id="PR00987">
    <property type="entry name" value="TRNASYNTHGLU"/>
</dbReference>
<dbReference type="STRING" id="280699.M1V3Y5"/>
<dbReference type="Pfam" id="PF00749">
    <property type="entry name" value="tRNA-synt_1c"/>
    <property type="match status" value="1"/>
</dbReference>
<dbReference type="EC" id="6.1.1.17" evidence="3"/>
<keyword evidence="4" id="KW-0963">Cytoplasm</keyword>
<dbReference type="Proteomes" id="UP000007014">
    <property type="component" value="Chromosome 3"/>
</dbReference>
<dbReference type="InterPro" id="IPR000924">
    <property type="entry name" value="Glu/Gln-tRNA-synth"/>
</dbReference>
<keyword evidence="17" id="KW-1185">Reference proteome</keyword>
<dbReference type="GO" id="GO:0005829">
    <property type="term" value="C:cytosol"/>
    <property type="evidence" value="ECO:0007669"/>
    <property type="project" value="TreeGrafter"/>
</dbReference>
<dbReference type="Pfam" id="PF03950">
    <property type="entry name" value="tRNA-synt_1c_C"/>
    <property type="match status" value="1"/>
</dbReference>
<feature type="domain" description="Glutamyl/glutaminyl-tRNA synthetase class Ib anti-codon binding" evidence="14">
    <location>
        <begin position="580"/>
        <end position="668"/>
    </location>
</feature>
<dbReference type="FunFam" id="1.10.1160.10:FF:000001">
    <property type="entry name" value="Glutamine--tRNA ligase"/>
    <property type="match status" value="1"/>
</dbReference>
<dbReference type="PANTHER" id="PTHR43097">
    <property type="entry name" value="GLUTAMINE-TRNA LIGASE"/>
    <property type="match status" value="1"/>
</dbReference>
<sequence length="798" mass="90523">MVPSTDDTSRDHWSLRLPANGELHAASLIVAYVENAQLAWPVDITVSLSRDVSLPELQNANFITGDYEVSLELARILHMDGSMRALLGWTPVIESLVKACMDETRSTIKELARTGSLAGAALEAYLAALDERFVLRSFLVDYEPTVADLYLFARLRNRRGLTAGQRAKLEQQAGNPKGHLMDLVEAELCVLPADTLGKARTKFVHLARWMNFMENQPFIASALERAADALSQTVGGWDQVMRLVGAAASFDIQLPDAQFGRVVTRFPPEPSGYLHIGHAKALLLNDYFARIYGGELILRFDDTNPSKEKMEYEESILADCAALDVRPDRIEWTSDYFDVLLEWCEKFIRDGNAYVDRTEVAVMREQRLHCIESAYRNQSVEENLRLWKAMKEGLPEASGCCVRAKIDMQSKNASLRDPVIYRIAGAPADAQTGAGTAVSHHRTGTRYRVYPSYDFACPIVDSLEGVTHALRTSEYQDREAQYIWMCQAAGLRCPRVWTYSRLSFVYTVLSKRKLTWLVDHGYVDGWDDPRMPTVRGILRRGMHVNALRAFILSQGPSRNITFQQWDKIWTTNKRVIDPIAPRHTAIARHEHWAATLTGLESLPDWHQRADSEPLLRSVPRHKKNPELGTKVLVLGTSIILEPDDAESLTIGEIVTLMDLGNARVEEVDRPARRLSLRFMPEDRDFKKTKKLTWLTMDPELVLAELVRYGYVLNKEKLEEGDELATYAVPNEVSKRITPVWADINTRLLSVGSVIQFERRGYYRCDQMWLREGDVMQFIEIPDGRTEQPQVQQRNGLGN</sequence>
<dbReference type="KEGG" id="cme:CYME_CMC083C"/>
<evidence type="ECO:0000256" key="1">
    <source>
        <dbReference type="ARBA" id="ARBA00004496"/>
    </source>
</evidence>
<dbReference type="PANTHER" id="PTHR43097:SF5">
    <property type="entry name" value="GLUTAMATE--TRNA LIGASE"/>
    <property type="match status" value="1"/>
</dbReference>
<dbReference type="InterPro" id="IPR020061">
    <property type="entry name" value="Glu_tRNA_lig_a-bdl"/>
</dbReference>
<dbReference type="Gene3D" id="1.10.1160.10">
    <property type="entry name" value="Glutamyl-trna Synthetase, Domain 2"/>
    <property type="match status" value="1"/>
</dbReference>
<dbReference type="EMBL" id="AP006485">
    <property type="protein sequence ID" value="BAM79020.1"/>
    <property type="molecule type" value="Genomic_DNA"/>
</dbReference>
<keyword evidence="8 12" id="KW-0648">Protein biosynthesis</keyword>
<evidence type="ECO:0000256" key="5">
    <source>
        <dbReference type="ARBA" id="ARBA00022598"/>
    </source>
</evidence>
<evidence type="ECO:0000256" key="6">
    <source>
        <dbReference type="ARBA" id="ARBA00022741"/>
    </source>
</evidence>
<dbReference type="OMA" id="CPVVDSH"/>
<dbReference type="GO" id="GO:0005524">
    <property type="term" value="F:ATP binding"/>
    <property type="evidence" value="ECO:0007669"/>
    <property type="project" value="UniProtKB-KW"/>
</dbReference>
<evidence type="ECO:0000259" key="14">
    <source>
        <dbReference type="Pfam" id="PF03950"/>
    </source>
</evidence>
<evidence type="ECO:0000256" key="2">
    <source>
        <dbReference type="ARBA" id="ARBA00008927"/>
    </source>
</evidence>
<dbReference type="HAMAP" id="MF_02076">
    <property type="entry name" value="Glu_tRNA_synth_type2"/>
    <property type="match status" value="1"/>
</dbReference>
<evidence type="ECO:0000256" key="12">
    <source>
        <dbReference type="RuleBase" id="RU363037"/>
    </source>
</evidence>
<dbReference type="eggNOG" id="KOG1147">
    <property type="taxonomic scope" value="Eukaryota"/>
</dbReference>
<dbReference type="FunFam" id="3.40.50.620:FF:000037">
    <property type="entry name" value="Glutamine--tRNA ligase cytoplasmic"/>
    <property type="match status" value="1"/>
</dbReference>
<dbReference type="InterPro" id="IPR004526">
    <property type="entry name" value="Glu-tRNA-synth_arc/euk"/>
</dbReference>
<dbReference type="SUPFAM" id="SSF52374">
    <property type="entry name" value="Nucleotidylyl transferase"/>
    <property type="match status" value="1"/>
</dbReference>
<evidence type="ECO:0000256" key="7">
    <source>
        <dbReference type="ARBA" id="ARBA00022840"/>
    </source>
</evidence>
<feature type="domain" description="Glutamyl/glutaminyl-tRNA synthetase class Ib catalytic" evidence="13">
    <location>
        <begin position="262"/>
        <end position="577"/>
    </location>
</feature>
<evidence type="ECO:0000256" key="4">
    <source>
        <dbReference type="ARBA" id="ARBA00022490"/>
    </source>
</evidence>
<evidence type="ECO:0000256" key="8">
    <source>
        <dbReference type="ARBA" id="ARBA00022917"/>
    </source>
</evidence>
<dbReference type="GO" id="GO:0006424">
    <property type="term" value="P:glutamyl-tRNA aminoacylation"/>
    <property type="evidence" value="ECO:0007669"/>
    <property type="project" value="InterPro"/>
</dbReference>
<proteinExistence type="inferred from homology"/>
<evidence type="ECO:0000256" key="10">
    <source>
        <dbReference type="ARBA" id="ARBA00030865"/>
    </source>
</evidence>
<dbReference type="SUPFAM" id="SSF47616">
    <property type="entry name" value="GST C-terminal domain-like"/>
    <property type="match status" value="1"/>
</dbReference>
<dbReference type="Gene3D" id="1.20.1050.130">
    <property type="match status" value="1"/>
</dbReference>
<gene>
    <name evidence="16" type="ORF">CYME_CMC083C</name>
</gene>
<dbReference type="Pfam" id="PF20974">
    <property type="entry name" value="tRNA-synt_1c_C2"/>
    <property type="match status" value="1"/>
</dbReference>
<dbReference type="Gramene" id="CMC083CT">
    <property type="protein sequence ID" value="CMC083CT"/>
    <property type="gene ID" value="CMC083C"/>
</dbReference>
<accession>M1V3Y5</accession>